<evidence type="ECO:0000313" key="1">
    <source>
        <dbReference type="EMBL" id="RVW30412.1"/>
    </source>
</evidence>
<dbReference type="PANTHER" id="PTHR21704:SF18">
    <property type="entry name" value="NIPPED-B-LIKE PROTEIN"/>
    <property type="match status" value="1"/>
</dbReference>
<dbReference type="GO" id="GO:0010468">
    <property type="term" value="P:regulation of gene expression"/>
    <property type="evidence" value="ECO:0007669"/>
    <property type="project" value="InterPro"/>
</dbReference>
<organism evidence="1 2">
    <name type="scientific">Vitis vinifera</name>
    <name type="common">Grape</name>
    <dbReference type="NCBI Taxonomy" id="29760"/>
    <lineage>
        <taxon>Eukaryota</taxon>
        <taxon>Viridiplantae</taxon>
        <taxon>Streptophyta</taxon>
        <taxon>Embryophyta</taxon>
        <taxon>Tracheophyta</taxon>
        <taxon>Spermatophyta</taxon>
        <taxon>Magnoliopsida</taxon>
        <taxon>eudicotyledons</taxon>
        <taxon>Gunneridae</taxon>
        <taxon>Pentapetalae</taxon>
        <taxon>rosids</taxon>
        <taxon>Vitales</taxon>
        <taxon>Vitaceae</taxon>
        <taxon>Viteae</taxon>
        <taxon>Vitis</taxon>
    </lineage>
</organism>
<dbReference type="EMBL" id="QGNW01001798">
    <property type="protein sequence ID" value="RVW30412.1"/>
    <property type="molecule type" value="Genomic_DNA"/>
</dbReference>
<dbReference type="AlphaFoldDB" id="A0A438D4S2"/>
<dbReference type="GO" id="GO:0140588">
    <property type="term" value="P:chromatin looping"/>
    <property type="evidence" value="ECO:0007669"/>
    <property type="project" value="InterPro"/>
</dbReference>
<gene>
    <name evidence="1" type="primary">SCC2_0</name>
    <name evidence="1" type="ORF">CK203_088876</name>
</gene>
<proteinExistence type="predicted"/>
<dbReference type="Proteomes" id="UP000288805">
    <property type="component" value="Unassembled WGS sequence"/>
</dbReference>
<name>A0A438D4S2_VITVI</name>
<sequence length="135" mass="15094">MQRLESSSSMSNSGSSSLRGIGLSNTIHSEVAPCLPLPSLPVFCGAYDQELRLFDEPRNARSLNRRDVISQASRIADLLRETDISYLNLRDDECSFPYGFVEPLVLYDEVVRCNPEAFEYITPGKQSTFSCSIFS</sequence>
<reference evidence="1 2" key="1">
    <citation type="journal article" date="2018" name="PLoS Genet.">
        <title>Population sequencing reveals clonal diversity and ancestral inbreeding in the grapevine cultivar Chardonnay.</title>
        <authorList>
            <person name="Roach M.J."/>
            <person name="Johnson D.L."/>
            <person name="Bohlmann J."/>
            <person name="van Vuuren H.J."/>
            <person name="Jones S.J."/>
            <person name="Pretorius I.S."/>
            <person name="Schmidt S.A."/>
            <person name="Borneman A.R."/>
        </authorList>
    </citation>
    <scope>NUCLEOTIDE SEQUENCE [LARGE SCALE GENOMIC DNA]</scope>
    <source>
        <strain evidence="2">cv. Chardonnay</strain>
        <tissue evidence="1">Leaf</tissue>
    </source>
</reference>
<dbReference type="PANTHER" id="PTHR21704">
    <property type="entry name" value="NIPPED-B-LIKE PROTEIN DELANGIN SCC2-RELATED"/>
    <property type="match status" value="1"/>
</dbReference>
<accession>A0A438D4S2</accession>
<dbReference type="InterPro" id="IPR033031">
    <property type="entry name" value="Scc2/Nipped-B"/>
</dbReference>
<evidence type="ECO:0000313" key="2">
    <source>
        <dbReference type="Proteomes" id="UP000288805"/>
    </source>
</evidence>
<comment type="caution">
    <text evidence="1">The sequence shown here is derived from an EMBL/GenBank/DDBJ whole genome shotgun (WGS) entry which is preliminary data.</text>
</comment>
<protein>
    <submittedName>
        <fullName evidence="1">Sister chromatid cohesion protein SCC2</fullName>
    </submittedName>
</protein>
<dbReference type="GO" id="GO:0061775">
    <property type="term" value="F:cohesin loader activity"/>
    <property type="evidence" value="ECO:0007669"/>
    <property type="project" value="InterPro"/>
</dbReference>